<accession>E0TXT8</accession>
<reference key="1">
    <citation type="submission" date="2010-08" db="EMBL/GenBank/DDBJ databases">
        <authorList>
            <person name="Zeigler D.R."/>
        </authorList>
    </citation>
    <scope>NUCLEOTIDE SEQUENCE</scope>
    <source>
        <strain>W23</strain>
    </source>
</reference>
<proteinExistence type="predicted"/>
<protein>
    <submittedName>
        <fullName evidence="1">Uncharacterized protein</fullName>
    </submittedName>
</protein>
<evidence type="ECO:0000313" key="2">
    <source>
        <dbReference type="Proteomes" id="UP000002233"/>
    </source>
</evidence>
<reference evidence="1 2" key="2">
    <citation type="journal article" date="2011" name="Microbiology">
        <title>The genome sequence of Bacillus subtilis subsp. spizizenii W23: insights into speciation within the B. subtilis complex and into the history of B. subtilis genetics.</title>
        <authorList>
            <person name="Zeigler D.R."/>
        </authorList>
    </citation>
    <scope>NUCLEOTIDE SEQUENCE [LARGE SCALE GENOMIC DNA]</scope>
    <source>
        <strain evidence="2">ATCC 23059 / NRRL B-14472 / W23</strain>
    </source>
</reference>
<dbReference type="Proteomes" id="UP000002233">
    <property type="component" value="Chromosome"/>
</dbReference>
<organism evidence="1 2">
    <name type="scientific">Bacillus spizizenii (strain ATCC 23059 / NRRL B-14472 / W23)</name>
    <name type="common">Bacillus subtilis subsp. spizizenii</name>
    <dbReference type="NCBI Taxonomy" id="655816"/>
    <lineage>
        <taxon>Bacteria</taxon>
        <taxon>Bacillati</taxon>
        <taxon>Bacillota</taxon>
        <taxon>Bacilli</taxon>
        <taxon>Bacillales</taxon>
        <taxon>Bacillaceae</taxon>
        <taxon>Bacillus</taxon>
    </lineage>
</organism>
<dbReference type="HOGENOM" id="CLU_3324641_0_0_9"/>
<sequence length="38" mass="4756">MFIVPLFQNIIEEFFVMQFVLYFDKNKARFIKKKRGRL</sequence>
<dbReference type="EMBL" id="CP002183">
    <property type="protein sequence ID" value="ADM37040.1"/>
    <property type="molecule type" value="Genomic_DNA"/>
</dbReference>
<dbReference type="KEGG" id="bss:BSUW23_04930"/>
<evidence type="ECO:0000313" key="1">
    <source>
        <dbReference type="EMBL" id="ADM37040.1"/>
    </source>
</evidence>
<name>E0TXT8_BACSH</name>
<dbReference type="AlphaFoldDB" id="E0TXT8"/>
<gene>
    <name evidence="1" type="primary">yheE</name>
    <name evidence="1" type="ordered locus">BSUW23_04930</name>
</gene>